<dbReference type="Gene3D" id="3.30.1460.10">
    <property type="match status" value="1"/>
</dbReference>
<gene>
    <name evidence="1" type="ORF">E0486_17045</name>
</gene>
<dbReference type="SUPFAM" id="SSF69635">
    <property type="entry name" value="Type III secretory system chaperone-like"/>
    <property type="match status" value="1"/>
</dbReference>
<comment type="caution">
    <text evidence="1">The sequence shown here is derived from an EMBL/GenBank/DDBJ whole genome shotgun (WGS) entry which is preliminary data.</text>
</comment>
<evidence type="ECO:0000313" key="2">
    <source>
        <dbReference type="Proteomes" id="UP000295164"/>
    </source>
</evidence>
<dbReference type="AlphaFoldDB" id="A0A4R4DSU7"/>
<reference evidence="1 2" key="1">
    <citation type="submission" date="2019-03" db="EMBL/GenBank/DDBJ databases">
        <authorList>
            <person name="Kim M.K.M."/>
        </authorList>
    </citation>
    <scope>NUCLEOTIDE SEQUENCE [LARGE SCALE GENOMIC DNA]</scope>
    <source>
        <strain evidence="1 2">17J68-15</strain>
    </source>
</reference>
<evidence type="ECO:0000313" key="1">
    <source>
        <dbReference type="EMBL" id="TCZ65869.1"/>
    </source>
</evidence>
<proteinExistence type="predicted"/>
<name>A0A4R4DSU7_9BACT</name>
<keyword evidence="2" id="KW-1185">Reference proteome</keyword>
<dbReference type="OrthoDB" id="1489794at2"/>
<dbReference type="Proteomes" id="UP000295164">
    <property type="component" value="Unassembled WGS sequence"/>
</dbReference>
<protein>
    <recommendedName>
        <fullName evidence="3">YbjN domain-containing protein</fullName>
    </recommendedName>
</protein>
<evidence type="ECO:0008006" key="3">
    <source>
        <dbReference type="Google" id="ProtNLM"/>
    </source>
</evidence>
<dbReference type="EMBL" id="SKFH01000046">
    <property type="protein sequence ID" value="TCZ65869.1"/>
    <property type="molecule type" value="Genomic_DNA"/>
</dbReference>
<organism evidence="1 2">
    <name type="scientific">Flaviaesturariibacter aridisoli</name>
    <dbReference type="NCBI Taxonomy" id="2545761"/>
    <lineage>
        <taxon>Bacteria</taxon>
        <taxon>Pseudomonadati</taxon>
        <taxon>Bacteroidota</taxon>
        <taxon>Chitinophagia</taxon>
        <taxon>Chitinophagales</taxon>
        <taxon>Chitinophagaceae</taxon>
        <taxon>Flaviaestuariibacter</taxon>
    </lineage>
</organism>
<sequence>MAPQIPFGRYSDNNKPPAKVDRWNEAETLFKEKKIHESIAAFFDYLRDEVTGNVVHTPAAGGTSGTFLFYQGSKIIRGQYNEAGFSAAVPLAAMPQASVPVMRRLLEMNFALYYTRFAFHDGRLEMLFNSDIATTNPSKLYYGLKELATKADKQDDLLVQDFASLLPVETEHVEPVADEEKEVKYKWMQHWIKETLELIETVDADKYSGGIAYLLLALAYRIDFCIVPEGRLLLALEKIVDIYFRKDDRPVTEKNQDMADEFLKLQARPKEEVFPYLFRSKYTFSIVLPQAHKTISDAIYNANQNIGWYRDNKHMAIAAKISEYGFSYCQYSYSLPRPLTEYYQLFLMVNYPNYFRELGFTVPFTDADGSVLIGEEIQRAIEGIEAEWKNKYPDMKMRPDKLRYDSLLSFNQSFTGEIEFLNMETK</sequence>
<accession>A0A4R4DSU7</accession>
<dbReference type="RefSeq" id="WP_131854015.1">
    <property type="nucleotide sequence ID" value="NZ_SKFH01000046.1"/>
</dbReference>